<protein>
    <submittedName>
        <fullName evidence="2">Septum formation initiator family protein</fullName>
    </submittedName>
</protein>
<reference evidence="2 3" key="1">
    <citation type="submission" date="2023-05" db="EMBL/GenBank/DDBJ databases">
        <title>Novel species of genus Flectobacillus isolated from stream in China.</title>
        <authorList>
            <person name="Lu H."/>
        </authorList>
    </citation>
    <scope>NUCLEOTIDE SEQUENCE [LARGE SCALE GENOMIC DNA]</scope>
    <source>
        <strain evidence="2 3">KCTC 42575</strain>
    </source>
</reference>
<dbReference type="Proteomes" id="UP001236507">
    <property type="component" value="Unassembled WGS sequence"/>
</dbReference>
<evidence type="ECO:0000313" key="2">
    <source>
        <dbReference type="EMBL" id="MDI9860797.1"/>
    </source>
</evidence>
<accession>A0ABT6YB37</accession>
<dbReference type="Pfam" id="PF04977">
    <property type="entry name" value="DivIC"/>
    <property type="match status" value="1"/>
</dbReference>
<dbReference type="InterPro" id="IPR007060">
    <property type="entry name" value="FtsL/DivIC"/>
</dbReference>
<comment type="caution">
    <text evidence="2">The sequence shown here is derived from an EMBL/GenBank/DDBJ whole genome shotgun (WGS) entry which is preliminary data.</text>
</comment>
<keyword evidence="3" id="KW-1185">Reference proteome</keyword>
<proteinExistence type="predicted"/>
<organism evidence="2 3">
    <name type="scientific">Flectobacillus roseus</name>
    <dbReference type="NCBI Taxonomy" id="502259"/>
    <lineage>
        <taxon>Bacteria</taxon>
        <taxon>Pseudomonadati</taxon>
        <taxon>Bacteroidota</taxon>
        <taxon>Cytophagia</taxon>
        <taxon>Cytophagales</taxon>
        <taxon>Flectobacillaceae</taxon>
        <taxon>Flectobacillus</taxon>
    </lineage>
</organism>
<name>A0ABT6YB37_9BACT</name>
<feature type="signal peptide" evidence="1">
    <location>
        <begin position="1"/>
        <end position="25"/>
    </location>
</feature>
<dbReference type="RefSeq" id="WP_095160722.1">
    <property type="nucleotide sequence ID" value="NZ_JASHIF010000013.1"/>
</dbReference>
<dbReference type="EMBL" id="JASHIF010000013">
    <property type="protein sequence ID" value="MDI9860797.1"/>
    <property type="molecule type" value="Genomic_DNA"/>
</dbReference>
<evidence type="ECO:0000256" key="1">
    <source>
        <dbReference type="SAM" id="SignalP"/>
    </source>
</evidence>
<evidence type="ECO:0000313" key="3">
    <source>
        <dbReference type="Proteomes" id="UP001236507"/>
    </source>
</evidence>
<keyword evidence="1" id="KW-0732">Signal</keyword>
<sequence>MIRLLFTKYRFYTLSFLALTGWMLAFDDNDIWTQFKRRGELGRLEDEKVYYQEKLKDVQREREEVLGNPKLIEKYAREKYLMKKPKEEIYILVDDENQPVEK</sequence>
<feature type="chain" id="PRO_5047138148" evidence="1">
    <location>
        <begin position="26"/>
        <end position="102"/>
    </location>
</feature>
<gene>
    <name evidence="2" type="ORF">QM524_16390</name>
</gene>